<evidence type="ECO:0000256" key="1">
    <source>
        <dbReference type="SAM" id="Phobius"/>
    </source>
</evidence>
<accession>A4QM61</accession>
<evidence type="ECO:0000313" key="2">
    <source>
        <dbReference type="EMBL" id="ABP35399.1"/>
    </source>
</evidence>
<name>A4QM61_PINKO</name>
<keyword evidence="1" id="KW-0472">Membrane</keyword>
<sequence length="41" mass="4684">MDNVGGILNIFFSSLSFYFFPLPPSFFLLGITTTVQLRIRL</sequence>
<organism evidence="2">
    <name type="scientific">Pinus koraiensis</name>
    <name type="common">Korean pine</name>
    <dbReference type="NCBI Taxonomy" id="88728"/>
    <lineage>
        <taxon>Eukaryota</taxon>
        <taxon>Viridiplantae</taxon>
        <taxon>Streptophyta</taxon>
        <taxon>Embryophyta</taxon>
        <taxon>Tracheophyta</taxon>
        <taxon>Spermatophyta</taxon>
        <taxon>Pinopsida</taxon>
        <taxon>Pinidae</taxon>
        <taxon>Conifers I</taxon>
        <taxon>Pinales</taxon>
        <taxon>Pinaceae</taxon>
        <taxon>Pinus</taxon>
        <taxon>Pinus subgen. Strobus</taxon>
    </lineage>
</organism>
<dbReference type="GeneID" id="5048408"/>
<keyword evidence="1" id="KW-0812">Transmembrane</keyword>
<dbReference type="AlphaFoldDB" id="A4QM61"/>
<keyword evidence="2" id="KW-0150">Chloroplast</keyword>
<keyword evidence="2" id="KW-0934">Plastid</keyword>
<keyword evidence="1" id="KW-1133">Transmembrane helix</keyword>
<dbReference type="RefSeq" id="YP_001152152.1">
    <property type="nucleotide sequence ID" value="NC_004677.2"/>
</dbReference>
<proteinExistence type="predicted"/>
<dbReference type="EMBL" id="AY228468">
    <property type="protein sequence ID" value="ABP35399.1"/>
    <property type="molecule type" value="Genomic_DNA"/>
</dbReference>
<geneLocation type="chloroplast" evidence="2"/>
<reference evidence="2" key="1">
    <citation type="submission" date="2007-04" db="EMBL/GenBank/DDBJ databases">
        <authorList>
            <person name="Noh E.W."/>
            <person name="Lee J.S."/>
            <person name="Choi Y.I."/>
            <person name="Han M.S."/>
            <person name="Yi Y.S."/>
            <person name="Han S.U."/>
        </authorList>
    </citation>
    <scope>NUCLEOTIDE SEQUENCE</scope>
</reference>
<feature type="transmembrane region" description="Helical" evidence="1">
    <location>
        <begin position="6"/>
        <end position="31"/>
    </location>
</feature>
<protein>
    <submittedName>
        <fullName evidence="2">ORF41i</fullName>
    </submittedName>
</protein>